<comment type="caution">
    <text evidence="1">The sequence shown here is derived from an EMBL/GenBank/DDBJ whole genome shotgun (WGS) entry which is preliminary data.</text>
</comment>
<name>A0A1L9P253_9RHOB</name>
<evidence type="ECO:0000313" key="2">
    <source>
        <dbReference type="Proteomes" id="UP000184514"/>
    </source>
</evidence>
<organism evidence="1 2">
    <name type="scientific">Planktotalea frisia</name>
    <dbReference type="NCBI Taxonomy" id="696762"/>
    <lineage>
        <taxon>Bacteria</taxon>
        <taxon>Pseudomonadati</taxon>
        <taxon>Pseudomonadota</taxon>
        <taxon>Alphaproteobacteria</taxon>
        <taxon>Rhodobacterales</taxon>
        <taxon>Paracoccaceae</taxon>
        <taxon>Planktotalea</taxon>
    </lineage>
</organism>
<proteinExistence type="predicted"/>
<reference evidence="1 2" key="1">
    <citation type="submission" date="2016-10" db="EMBL/GenBank/DDBJ databases">
        <title>Genome sequence of Planktotalea frisia SH6-1.</title>
        <authorList>
            <person name="Poehlein A."/>
            <person name="Bakenhus I."/>
            <person name="Voget S."/>
            <person name="Brinkhoff T."/>
            <person name="Simon M."/>
        </authorList>
    </citation>
    <scope>NUCLEOTIDE SEQUENCE [LARGE SCALE GENOMIC DNA]</scope>
    <source>
        <strain evidence="1 2">SH6-1</strain>
    </source>
</reference>
<keyword evidence="2" id="KW-1185">Reference proteome</keyword>
<dbReference type="AlphaFoldDB" id="A0A1L9P253"/>
<sequence>MFSSIHKTIAGGITERKVVTSTGAAFSNSVGAEDIVFDTADLSADGRFKGTASGGAFTQSGATFTGTGQSFEGMIGGDADGVATSVAGAFTMDQAKSDGNQYRETGVFVAD</sequence>
<protein>
    <submittedName>
        <fullName evidence="1">Uncharacterized protein</fullName>
    </submittedName>
</protein>
<dbReference type="EMBL" id="MLCB01000020">
    <property type="protein sequence ID" value="OJI95513.1"/>
    <property type="molecule type" value="Genomic_DNA"/>
</dbReference>
<accession>A0A1L9P253</accession>
<dbReference type="Proteomes" id="UP000184514">
    <property type="component" value="Unassembled WGS sequence"/>
</dbReference>
<gene>
    <name evidence="1" type="ORF">PFRI_02340</name>
</gene>
<evidence type="ECO:0000313" key="1">
    <source>
        <dbReference type="EMBL" id="OJI95513.1"/>
    </source>
</evidence>